<proteinExistence type="predicted"/>
<dbReference type="InterPro" id="IPR045635">
    <property type="entry name" value="DUF6412"/>
</dbReference>
<keyword evidence="2" id="KW-0812">Transmembrane</keyword>
<feature type="region of interest" description="Disordered" evidence="1">
    <location>
        <begin position="72"/>
        <end position="100"/>
    </location>
</feature>
<dbReference type="AlphaFoldDB" id="A0AAE4CVJ5"/>
<keyword evidence="4" id="KW-1185">Reference proteome</keyword>
<reference evidence="3 4" key="1">
    <citation type="submission" date="2023-07" db="EMBL/GenBank/DDBJ databases">
        <title>Sequencing the genomes of 1000 actinobacteria strains.</title>
        <authorList>
            <person name="Klenk H.-P."/>
        </authorList>
    </citation>
    <scope>NUCLEOTIDE SEQUENCE [LARGE SCALE GENOMIC DNA]</scope>
    <source>
        <strain evidence="3 4">DSM 44711</strain>
    </source>
</reference>
<evidence type="ECO:0000313" key="4">
    <source>
        <dbReference type="Proteomes" id="UP001183629"/>
    </source>
</evidence>
<dbReference type="Proteomes" id="UP001183629">
    <property type="component" value="Unassembled WGS sequence"/>
</dbReference>
<sequence>MVLTGFLWSLWAWTAAQLTQAAPAGSSPAEMIALAAAGLVAVVLAIHLATGRLCGPGYPAPHRGAAMRVRALNTRTPRLRDPDAAGRSRPRAPATLPSVA</sequence>
<dbReference type="RefSeq" id="WP_310418113.1">
    <property type="nucleotide sequence ID" value="NZ_JAVDYC010000001.1"/>
</dbReference>
<name>A0AAE4CVJ5_9ACTN</name>
<protein>
    <submittedName>
        <fullName evidence="3">Uncharacterized protein</fullName>
    </submittedName>
</protein>
<organism evidence="3 4">
    <name type="scientific">Catenuloplanes niger</name>
    <dbReference type="NCBI Taxonomy" id="587534"/>
    <lineage>
        <taxon>Bacteria</taxon>
        <taxon>Bacillati</taxon>
        <taxon>Actinomycetota</taxon>
        <taxon>Actinomycetes</taxon>
        <taxon>Micromonosporales</taxon>
        <taxon>Micromonosporaceae</taxon>
        <taxon>Catenuloplanes</taxon>
    </lineage>
</organism>
<dbReference type="EMBL" id="JAVDYC010000001">
    <property type="protein sequence ID" value="MDR7324553.1"/>
    <property type="molecule type" value="Genomic_DNA"/>
</dbReference>
<evidence type="ECO:0000256" key="2">
    <source>
        <dbReference type="SAM" id="Phobius"/>
    </source>
</evidence>
<comment type="caution">
    <text evidence="3">The sequence shown here is derived from an EMBL/GenBank/DDBJ whole genome shotgun (WGS) entry which is preliminary data.</text>
</comment>
<feature type="transmembrane region" description="Helical" evidence="2">
    <location>
        <begin position="31"/>
        <end position="49"/>
    </location>
</feature>
<gene>
    <name evidence="3" type="ORF">J2S44_004803</name>
</gene>
<keyword evidence="2" id="KW-1133">Transmembrane helix</keyword>
<keyword evidence="2" id="KW-0472">Membrane</keyword>
<dbReference type="Pfam" id="PF19950">
    <property type="entry name" value="DUF6412"/>
    <property type="match status" value="1"/>
</dbReference>
<accession>A0AAE4CVJ5</accession>
<evidence type="ECO:0000256" key="1">
    <source>
        <dbReference type="SAM" id="MobiDB-lite"/>
    </source>
</evidence>
<evidence type="ECO:0000313" key="3">
    <source>
        <dbReference type="EMBL" id="MDR7324553.1"/>
    </source>
</evidence>